<keyword evidence="2" id="KW-1185">Reference proteome</keyword>
<comment type="caution">
    <text evidence="1">The sequence shown here is derived from an EMBL/GenBank/DDBJ whole genome shotgun (WGS) entry which is preliminary data.</text>
</comment>
<dbReference type="AlphaFoldDB" id="A0A8H7RTM6"/>
<name>A0A8H7RTM6_9FUNG</name>
<gene>
    <name evidence="1" type="ORF">INT45_013988</name>
</gene>
<evidence type="ECO:0000313" key="2">
    <source>
        <dbReference type="Proteomes" id="UP000646827"/>
    </source>
</evidence>
<dbReference type="OrthoDB" id="2228757at2759"/>
<organism evidence="1 2">
    <name type="scientific">Circinella minor</name>
    <dbReference type="NCBI Taxonomy" id="1195481"/>
    <lineage>
        <taxon>Eukaryota</taxon>
        <taxon>Fungi</taxon>
        <taxon>Fungi incertae sedis</taxon>
        <taxon>Mucoromycota</taxon>
        <taxon>Mucoromycotina</taxon>
        <taxon>Mucoromycetes</taxon>
        <taxon>Mucorales</taxon>
        <taxon>Lichtheimiaceae</taxon>
        <taxon>Circinella</taxon>
    </lineage>
</organism>
<evidence type="ECO:0000313" key="1">
    <source>
        <dbReference type="EMBL" id="KAG2216844.1"/>
    </source>
</evidence>
<accession>A0A8H7RTM6</accession>
<proteinExistence type="predicted"/>
<dbReference type="Proteomes" id="UP000646827">
    <property type="component" value="Unassembled WGS sequence"/>
</dbReference>
<protein>
    <submittedName>
        <fullName evidence="1">Uncharacterized protein</fullName>
    </submittedName>
</protein>
<sequence>MFPCDPVQHERILKMLSEKNVIDIIAKTLLNVYEGTYSLSSTLNVQNGVLATYIACREIGNALPPIILHIQPNLSQDGMTIAVNQCLQIYQQYHQLPVILCITSNKPTEPFLALFKPVPDKSYLYFLPNAAWCRTCFLLSNNFDKGFIHQEDELSSLPSLFLEGNYSSSKT</sequence>
<dbReference type="EMBL" id="JAEPRB010000353">
    <property type="protein sequence ID" value="KAG2216844.1"/>
    <property type="molecule type" value="Genomic_DNA"/>
</dbReference>
<reference evidence="1 2" key="1">
    <citation type="submission" date="2020-12" db="EMBL/GenBank/DDBJ databases">
        <title>Metabolic potential, ecology and presence of endohyphal bacteria is reflected in genomic diversity of Mucoromycotina.</title>
        <authorList>
            <person name="Muszewska A."/>
            <person name="Okrasinska A."/>
            <person name="Steczkiewicz K."/>
            <person name="Drgas O."/>
            <person name="Orlowska M."/>
            <person name="Perlinska-Lenart U."/>
            <person name="Aleksandrzak-Piekarczyk T."/>
            <person name="Szatraj K."/>
            <person name="Zielenkiewicz U."/>
            <person name="Pilsyk S."/>
            <person name="Malc E."/>
            <person name="Mieczkowski P."/>
            <person name="Kruszewska J.S."/>
            <person name="Biernat P."/>
            <person name="Pawlowska J."/>
        </authorList>
    </citation>
    <scope>NUCLEOTIDE SEQUENCE [LARGE SCALE GENOMIC DNA]</scope>
    <source>
        <strain evidence="1 2">CBS 142.35</strain>
    </source>
</reference>